<dbReference type="CDD" id="cd01335">
    <property type="entry name" value="Radical_SAM"/>
    <property type="match status" value="1"/>
</dbReference>
<dbReference type="GO" id="GO:0046872">
    <property type="term" value="F:metal ion binding"/>
    <property type="evidence" value="ECO:0007669"/>
    <property type="project" value="UniProtKB-KW"/>
</dbReference>
<keyword evidence="5 13" id="KW-0698">rRNA processing</keyword>
<dbReference type="NCBIfam" id="TIGR00048">
    <property type="entry name" value="rRNA_mod_RlmN"/>
    <property type="match status" value="1"/>
</dbReference>
<evidence type="ECO:0000256" key="11">
    <source>
        <dbReference type="ARBA" id="ARBA00023014"/>
    </source>
</evidence>
<evidence type="ECO:0000256" key="10">
    <source>
        <dbReference type="ARBA" id="ARBA00023004"/>
    </source>
</evidence>
<dbReference type="InterPro" id="IPR027492">
    <property type="entry name" value="RNA_MTrfase_RlmN"/>
</dbReference>
<dbReference type="GO" id="GO:0051539">
    <property type="term" value="F:4 iron, 4 sulfur cluster binding"/>
    <property type="evidence" value="ECO:0007669"/>
    <property type="project" value="UniProtKB-UniRule"/>
</dbReference>
<keyword evidence="10 13" id="KW-0408">Iron</keyword>
<feature type="binding site" evidence="13">
    <location>
        <position position="294"/>
    </location>
    <ligand>
        <name>S-adenosyl-L-methionine</name>
        <dbReference type="ChEBI" id="CHEBI:59789"/>
    </ligand>
</feature>
<dbReference type="GO" id="GO:0030488">
    <property type="term" value="P:tRNA methylation"/>
    <property type="evidence" value="ECO:0007669"/>
    <property type="project" value="UniProtKB-UniRule"/>
</dbReference>
<feature type="active site" description="S-methylcysteine intermediate" evidence="13">
    <location>
        <position position="337"/>
    </location>
</feature>
<dbReference type="InterPro" id="IPR004383">
    <property type="entry name" value="rRNA_lsu_MTrfase_RlmN/Cfr"/>
</dbReference>
<evidence type="ECO:0000256" key="6">
    <source>
        <dbReference type="ARBA" id="ARBA00022603"/>
    </source>
</evidence>
<feature type="active site" description="Proton acceptor" evidence="13">
    <location>
        <position position="95"/>
    </location>
</feature>
<dbReference type="FunFam" id="3.20.20.70:FF:000014">
    <property type="entry name" value="Probable dual-specificity RNA methyltransferase RlmN"/>
    <property type="match status" value="1"/>
</dbReference>
<dbReference type="InterPro" id="IPR040072">
    <property type="entry name" value="Methyltransferase_A"/>
</dbReference>
<dbReference type="RefSeq" id="WP_052236268.1">
    <property type="nucleotide sequence ID" value="NZ_JAEMUB010000035.1"/>
</dbReference>
<keyword evidence="6 13" id="KW-0489">Methyltransferase</keyword>
<gene>
    <name evidence="15" type="primary">rlmN1</name>
    <name evidence="13" type="synonym">rlmN</name>
    <name evidence="15" type="ORF">DB44_BD00040</name>
</gene>
<dbReference type="PATRIC" id="fig|362787.3.peg.367"/>
<keyword evidence="8 13" id="KW-0949">S-adenosyl-L-methionine</keyword>
<dbReference type="Pfam" id="PF04055">
    <property type="entry name" value="Radical_SAM"/>
    <property type="match status" value="1"/>
</dbReference>
<dbReference type="GO" id="GO:0070040">
    <property type="term" value="F:rRNA (adenine(2503)-C2-)-methyltransferase activity"/>
    <property type="evidence" value="ECO:0007669"/>
    <property type="project" value="UniProtKB-UniRule"/>
</dbReference>
<dbReference type="GO" id="GO:0019843">
    <property type="term" value="F:rRNA binding"/>
    <property type="evidence" value="ECO:0007669"/>
    <property type="project" value="UniProtKB-UniRule"/>
</dbReference>
<comment type="catalytic activity">
    <reaction evidence="13">
        <text>adenosine(2503) in 23S rRNA + 2 reduced [2Fe-2S]-[ferredoxin] + 2 S-adenosyl-L-methionine = 2-methyladenosine(2503) in 23S rRNA + 5'-deoxyadenosine + L-methionine + 2 oxidized [2Fe-2S]-[ferredoxin] + S-adenosyl-L-homocysteine</text>
        <dbReference type="Rhea" id="RHEA:42916"/>
        <dbReference type="Rhea" id="RHEA-COMP:10000"/>
        <dbReference type="Rhea" id="RHEA-COMP:10001"/>
        <dbReference type="Rhea" id="RHEA-COMP:10152"/>
        <dbReference type="Rhea" id="RHEA-COMP:10282"/>
        <dbReference type="ChEBI" id="CHEBI:17319"/>
        <dbReference type="ChEBI" id="CHEBI:33737"/>
        <dbReference type="ChEBI" id="CHEBI:33738"/>
        <dbReference type="ChEBI" id="CHEBI:57844"/>
        <dbReference type="ChEBI" id="CHEBI:57856"/>
        <dbReference type="ChEBI" id="CHEBI:59789"/>
        <dbReference type="ChEBI" id="CHEBI:74411"/>
        <dbReference type="ChEBI" id="CHEBI:74497"/>
        <dbReference type="EC" id="2.1.1.192"/>
    </reaction>
</comment>
<keyword evidence="4 13" id="KW-0963">Cytoplasm</keyword>
<proteinExistence type="inferred from homology"/>
<dbReference type="InterPro" id="IPR058240">
    <property type="entry name" value="rSAM_sf"/>
</dbReference>
<feature type="domain" description="Radical SAM core" evidence="14">
    <location>
        <begin position="101"/>
        <end position="326"/>
    </location>
</feature>
<dbReference type="PANTHER" id="PTHR30544">
    <property type="entry name" value="23S RRNA METHYLTRANSFERASE"/>
    <property type="match status" value="1"/>
</dbReference>
<organism evidence="15 16">
    <name type="scientific">Candidatus Protochlamydia amoebophila</name>
    <dbReference type="NCBI Taxonomy" id="362787"/>
    <lineage>
        <taxon>Bacteria</taxon>
        <taxon>Pseudomonadati</taxon>
        <taxon>Chlamydiota</taxon>
        <taxon>Chlamydiia</taxon>
        <taxon>Parachlamydiales</taxon>
        <taxon>Parachlamydiaceae</taxon>
        <taxon>Candidatus Protochlamydia</taxon>
    </lineage>
</organism>
<dbReference type="SFLD" id="SFLDS00029">
    <property type="entry name" value="Radical_SAM"/>
    <property type="match status" value="1"/>
</dbReference>
<feature type="binding site" evidence="13">
    <location>
        <position position="122"/>
    </location>
    <ligand>
        <name>[4Fe-4S] cluster</name>
        <dbReference type="ChEBI" id="CHEBI:49883"/>
        <note>4Fe-4S-S-AdoMet</note>
    </ligand>
</feature>
<evidence type="ECO:0000256" key="3">
    <source>
        <dbReference type="ARBA" id="ARBA00022485"/>
    </source>
</evidence>
<dbReference type="Proteomes" id="UP000031465">
    <property type="component" value="Unassembled WGS sequence"/>
</dbReference>
<keyword evidence="13" id="KW-0819">tRNA processing</keyword>
<evidence type="ECO:0000259" key="14">
    <source>
        <dbReference type="PROSITE" id="PS51918"/>
    </source>
</evidence>
<comment type="similarity">
    <text evidence="2 13">Belongs to the radical SAM superfamily. RlmN family.</text>
</comment>
<comment type="catalytic activity">
    <reaction evidence="13">
        <text>adenosine(37) in tRNA + 2 reduced [2Fe-2S]-[ferredoxin] + 2 S-adenosyl-L-methionine = 2-methyladenosine(37) in tRNA + 5'-deoxyadenosine + L-methionine + 2 oxidized [2Fe-2S]-[ferredoxin] + S-adenosyl-L-homocysteine</text>
        <dbReference type="Rhea" id="RHEA:43332"/>
        <dbReference type="Rhea" id="RHEA-COMP:10000"/>
        <dbReference type="Rhea" id="RHEA-COMP:10001"/>
        <dbReference type="Rhea" id="RHEA-COMP:10162"/>
        <dbReference type="Rhea" id="RHEA-COMP:10485"/>
        <dbReference type="ChEBI" id="CHEBI:17319"/>
        <dbReference type="ChEBI" id="CHEBI:33737"/>
        <dbReference type="ChEBI" id="CHEBI:33738"/>
        <dbReference type="ChEBI" id="CHEBI:57844"/>
        <dbReference type="ChEBI" id="CHEBI:57856"/>
        <dbReference type="ChEBI" id="CHEBI:59789"/>
        <dbReference type="ChEBI" id="CHEBI:74411"/>
        <dbReference type="ChEBI" id="CHEBI:74497"/>
        <dbReference type="EC" id="2.1.1.192"/>
    </reaction>
</comment>
<keyword evidence="3 13" id="KW-0004">4Fe-4S</keyword>
<evidence type="ECO:0000256" key="13">
    <source>
        <dbReference type="HAMAP-Rule" id="MF_01849"/>
    </source>
</evidence>
<keyword evidence="12 13" id="KW-1015">Disulfide bond</keyword>
<dbReference type="GO" id="GO:0070475">
    <property type="term" value="P:rRNA base methylation"/>
    <property type="evidence" value="ECO:0007669"/>
    <property type="project" value="UniProtKB-UniRule"/>
</dbReference>
<dbReference type="Gene3D" id="3.20.20.70">
    <property type="entry name" value="Aldolase class I"/>
    <property type="match status" value="1"/>
</dbReference>
<evidence type="ECO:0000256" key="7">
    <source>
        <dbReference type="ARBA" id="ARBA00022679"/>
    </source>
</evidence>
<comment type="subcellular location">
    <subcellularLocation>
        <location evidence="1 13">Cytoplasm</location>
    </subcellularLocation>
</comment>
<dbReference type="GO" id="GO:0002935">
    <property type="term" value="F:tRNA (adenine(37)-C2)-methyltransferase activity"/>
    <property type="evidence" value="ECO:0007669"/>
    <property type="project" value="UniProtKB-UniRule"/>
</dbReference>
<evidence type="ECO:0000313" key="16">
    <source>
        <dbReference type="Proteomes" id="UP000031465"/>
    </source>
</evidence>
<sequence length="358" mass="40433">MKIPSISILSHTSESYANAISHELGKGFQHAKLVYQEWFRRGNISGLNPAFKNAQALLQNIFSLTDFSFLPISQNLTDGQTGKFLIKTIDDLDIESVLIPMQAGGTLCISSQIGCQMGCAFCETGRMGLLRNLTTQEILSQLFIAKFRLHFSVRNIVFMGMGEPFDNYDTVMHAFRILTDSHGFGLGNNRITISTSGCLEGIYRLLQETTPLPNLAVSLNAPNDELRNKLMPINKKYPLKELYQAIYDFCKQTSKQVLIAYVLIKEQNDSIEHAKQLTNFLSGLNVKINLIPYNPQSRDRFQSPEQSTLENFTSYLREKGFYTLLRQTKGQKIMAACGQLGNLELKRKKPFILPILKQ</sequence>
<name>A0A0C1JQT4_9BACT</name>
<dbReference type="AlphaFoldDB" id="A0A0C1JQT4"/>
<comment type="function">
    <text evidence="13">Specifically methylates position 2 of adenine 2503 in 23S rRNA and position 2 of adenine 37 in tRNAs.</text>
</comment>
<dbReference type="InterPro" id="IPR007197">
    <property type="entry name" value="rSAM"/>
</dbReference>
<feature type="binding site" evidence="13">
    <location>
        <position position="115"/>
    </location>
    <ligand>
        <name>[4Fe-4S] cluster</name>
        <dbReference type="ChEBI" id="CHEBI:49883"/>
        <note>4Fe-4S-S-AdoMet</note>
    </ligand>
</feature>
<dbReference type="InterPro" id="IPR013785">
    <property type="entry name" value="Aldolase_TIM"/>
</dbReference>
<dbReference type="PANTHER" id="PTHR30544:SF5">
    <property type="entry name" value="RADICAL SAM CORE DOMAIN-CONTAINING PROTEIN"/>
    <property type="match status" value="1"/>
</dbReference>
<feature type="binding site" evidence="13">
    <location>
        <position position="119"/>
    </location>
    <ligand>
        <name>[4Fe-4S] cluster</name>
        <dbReference type="ChEBI" id="CHEBI:49883"/>
        <note>4Fe-4S-S-AdoMet</note>
    </ligand>
</feature>
<dbReference type="GO" id="GO:0005737">
    <property type="term" value="C:cytoplasm"/>
    <property type="evidence" value="ECO:0007669"/>
    <property type="project" value="UniProtKB-SubCell"/>
</dbReference>
<dbReference type="SFLD" id="SFLDG01062">
    <property type="entry name" value="methyltransferase_(Class_A)"/>
    <property type="match status" value="1"/>
</dbReference>
<evidence type="ECO:0000313" key="15">
    <source>
        <dbReference type="EMBL" id="KIC73555.1"/>
    </source>
</evidence>
<evidence type="ECO:0000256" key="8">
    <source>
        <dbReference type="ARBA" id="ARBA00022691"/>
    </source>
</evidence>
<evidence type="ECO:0000256" key="1">
    <source>
        <dbReference type="ARBA" id="ARBA00004496"/>
    </source>
</evidence>
<evidence type="ECO:0000256" key="2">
    <source>
        <dbReference type="ARBA" id="ARBA00007544"/>
    </source>
</evidence>
<keyword evidence="7 13" id="KW-0808">Transferase</keyword>
<keyword evidence="11 13" id="KW-0411">Iron-sulfur</keyword>
<comment type="caution">
    <text evidence="13">Lacks conserved residue(s) required for the propagation of feature annotation.</text>
</comment>
<reference evidence="15 16" key="1">
    <citation type="journal article" date="2014" name="Mol. Biol. Evol.">
        <title>Massive expansion of Ubiquitination-related gene families within the Chlamydiae.</title>
        <authorList>
            <person name="Domman D."/>
            <person name="Collingro A."/>
            <person name="Lagkouvardos I."/>
            <person name="Gehre L."/>
            <person name="Weinmaier T."/>
            <person name="Rattei T."/>
            <person name="Subtil A."/>
            <person name="Horn M."/>
        </authorList>
    </citation>
    <scope>NUCLEOTIDE SEQUENCE [LARGE SCALE GENOMIC DNA]</scope>
    <source>
        <strain evidence="15 16">EI2</strain>
    </source>
</reference>
<dbReference type="EMBL" id="JSAN01000027">
    <property type="protein sequence ID" value="KIC73555.1"/>
    <property type="molecule type" value="Genomic_DNA"/>
</dbReference>
<dbReference type="PROSITE" id="PS51918">
    <property type="entry name" value="RADICAL_SAM"/>
    <property type="match status" value="1"/>
</dbReference>
<keyword evidence="9 13" id="KW-0479">Metal-binding</keyword>
<evidence type="ECO:0000256" key="9">
    <source>
        <dbReference type="ARBA" id="ARBA00022723"/>
    </source>
</evidence>
<dbReference type="EC" id="2.1.1.192" evidence="13"/>
<comment type="miscellaneous">
    <text evidence="13">Reaction proceeds by a ping-pong mechanism involving intermediate methylation of a conserved cysteine residue.</text>
</comment>
<evidence type="ECO:0000256" key="12">
    <source>
        <dbReference type="ARBA" id="ARBA00023157"/>
    </source>
</evidence>
<protein>
    <recommendedName>
        <fullName evidence="13">Probable dual-specificity RNA methyltransferase RlmN</fullName>
        <ecNumber evidence="13">2.1.1.192</ecNumber>
    </recommendedName>
    <alternativeName>
        <fullName evidence="13">23S rRNA (adenine(2503)-C(2))-methyltransferase</fullName>
    </alternativeName>
    <alternativeName>
        <fullName evidence="13">23S rRNA m2A2503 methyltransferase</fullName>
    </alternativeName>
    <alternativeName>
        <fullName evidence="13">Ribosomal RNA large subunit methyltransferase N</fullName>
    </alternativeName>
    <alternativeName>
        <fullName evidence="13">tRNA (adenine(37)-C(2))-methyltransferase</fullName>
    </alternativeName>
    <alternativeName>
        <fullName evidence="13">tRNA m2A37 methyltransferase</fullName>
    </alternativeName>
</protein>
<feature type="binding site" evidence="13">
    <location>
        <position position="194"/>
    </location>
    <ligand>
        <name>S-adenosyl-L-methionine</name>
        <dbReference type="ChEBI" id="CHEBI:59789"/>
    </ligand>
</feature>
<accession>A0A0C1JQT4</accession>
<comment type="cofactor">
    <cofactor evidence="13">
        <name>[4Fe-4S] cluster</name>
        <dbReference type="ChEBI" id="CHEBI:49883"/>
    </cofactor>
    <text evidence="13">Binds 1 [4Fe-4S] cluster. The cluster is coordinated with 3 cysteines and an exchangeable S-adenosyl-L-methionine.</text>
</comment>
<dbReference type="SFLD" id="SFLDF00275">
    <property type="entry name" value="adenosine_C2_methyltransferase"/>
    <property type="match status" value="1"/>
</dbReference>
<dbReference type="PIRSF" id="PIRSF006004">
    <property type="entry name" value="CHP00048"/>
    <property type="match status" value="1"/>
</dbReference>
<dbReference type="SUPFAM" id="SSF102114">
    <property type="entry name" value="Radical SAM enzymes"/>
    <property type="match status" value="1"/>
</dbReference>
<evidence type="ECO:0000256" key="5">
    <source>
        <dbReference type="ARBA" id="ARBA00022552"/>
    </source>
</evidence>
<evidence type="ECO:0000256" key="4">
    <source>
        <dbReference type="ARBA" id="ARBA00022490"/>
    </source>
</evidence>
<dbReference type="GO" id="GO:0000049">
    <property type="term" value="F:tRNA binding"/>
    <property type="evidence" value="ECO:0007669"/>
    <property type="project" value="UniProtKB-UniRule"/>
</dbReference>
<feature type="binding site" evidence="13">
    <location>
        <begin position="162"/>
        <end position="163"/>
    </location>
    <ligand>
        <name>S-adenosyl-L-methionine</name>
        <dbReference type="ChEBI" id="CHEBI:59789"/>
    </ligand>
</feature>
<dbReference type="HAMAP" id="MF_01849">
    <property type="entry name" value="RNA_methyltr_RlmN"/>
    <property type="match status" value="1"/>
</dbReference>
<feature type="binding site" evidence="13">
    <location>
        <begin position="218"/>
        <end position="220"/>
    </location>
    <ligand>
        <name>S-adenosyl-L-methionine</name>
        <dbReference type="ChEBI" id="CHEBI:59789"/>
    </ligand>
</feature>
<comment type="caution">
    <text evidence="15">The sequence shown here is derived from an EMBL/GenBank/DDBJ whole genome shotgun (WGS) entry which is preliminary data.</text>
</comment>